<name>A0ABC9DX45_9POAL</name>
<sequence>MSEVVAQMRRAIGDDGANVTLARNLLAPVATHLSFASGGGGDLHRRCVLFDCAPPCARVDDVCAALAPKPGGGAIEAVTVCEHMAAAVVVFTTPAGAESALRGPARGSCHAVLLPLELGAEMPAVIRPTDVKIMSDSRIPGCATPLPAGGACTPPEGAAWMEFRDTSVPPEAYDGLVPPPRGTKRCRPSSESSMWMRGDMVAAGMRMESTETRYGPAGEPILRRRKSDGPEYWTRPLG</sequence>
<reference evidence="3" key="1">
    <citation type="submission" date="2024-06" db="EMBL/GenBank/DDBJ databases">
        <authorList>
            <person name="Ryan C."/>
        </authorList>
    </citation>
    <scope>NUCLEOTIDE SEQUENCE [LARGE SCALE GENOMIC DNA]</scope>
</reference>
<feature type="region of interest" description="Disordered" evidence="1">
    <location>
        <begin position="171"/>
        <end position="192"/>
    </location>
</feature>
<keyword evidence="3" id="KW-1185">Reference proteome</keyword>
<feature type="region of interest" description="Disordered" evidence="1">
    <location>
        <begin position="208"/>
        <end position="238"/>
    </location>
</feature>
<evidence type="ECO:0000313" key="3">
    <source>
        <dbReference type="Proteomes" id="UP001497457"/>
    </source>
</evidence>
<evidence type="ECO:0000313" key="2">
    <source>
        <dbReference type="EMBL" id="CAL5046556.1"/>
    </source>
</evidence>
<reference evidence="2 3" key="2">
    <citation type="submission" date="2024-10" db="EMBL/GenBank/DDBJ databases">
        <authorList>
            <person name="Ryan C."/>
        </authorList>
    </citation>
    <scope>NUCLEOTIDE SEQUENCE [LARGE SCALE GENOMIC DNA]</scope>
</reference>
<dbReference type="Proteomes" id="UP001497457">
    <property type="component" value="Chromosome 35b"/>
</dbReference>
<organism evidence="2 3">
    <name type="scientific">Urochloa decumbens</name>
    <dbReference type="NCBI Taxonomy" id="240449"/>
    <lineage>
        <taxon>Eukaryota</taxon>
        <taxon>Viridiplantae</taxon>
        <taxon>Streptophyta</taxon>
        <taxon>Embryophyta</taxon>
        <taxon>Tracheophyta</taxon>
        <taxon>Spermatophyta</taxon>
        <taxon>Magnoliopsida</taxon>
        <taxon>Liliopsida</taxon>
        <taxon>Poales</taxon>
        <taxon>Poaceae</taxon>
        <taxon>PACMAD clade</taxon>
        <taxon>Panicoideae</taxon>
        <taxon>Panicodae</taxon>
        <taxon>Paniceae</taxon>
        <taxon>Melinidinae</taxon>
        <taxon>Urochloa</taxon>
    </lineage>
</organism>
<accession>A0ABC9DX45</accession>
<gene>
    <name evidence="2" type="ORF">URODEC1_LOCUS89403</name>
</gene>
<dbReference type="AlphaFoldDB" id="A0ABC9DX45"/>
<evidence type="ECO:0000256" key="1">
    <source>
        <dbReference type="SAM" id="MobiDB-lite"/>
    </source>
</evidence>
<dbReference type="EMBL" id="OZ075145">
    <property type="protein sequence ID" value="CAL5046556.1"/>
    <property type="molecule type" value="Genomic_DNA"/>
</dbReference>
<protein>
    <submittedName>
        <fullName evidence="2">Uncharacterized protein</fullName>
    </submittedName>
</protein>
<proteinExistence type="predicted"/>